<reference evidence="2 3" key="2">
    <citation type="submission" date="2020-03" db="EMBL/GenBank/DDBJ databases">
        <authorList>
            <person name="Ichikawa N."/>
            <person name="Kimura A."/>
            <person name="Kitahashi Y."/>
            <person name="Uohara A."/>
        </authorList>
    </citation>
    <scope>NUCLEOTIDE SEQUENCE [LARGE SCALE GENOMIC DNA]</scope>
    <source>
        <strain evidence="2 3">NBRC 108639</strain>
    </source>
</reference>
<name>A0A6V8KA19_9ACTN</name>
<protein>
    <submittedName>
        <fullName evidence="2">Uncharacterized protein</fullName>
    </submittedName>
</protein>
<accession>A0A6V8KA19</accession>
<feature type="transmembrane region" description="Helical" evidence="1">
    <location>
        <begin position="45"/>
        <end position="64"/>
    </location>
</feature>
<comment type="caution">
    <text evidence="2">The sequence shown here is derived from an EMBL/GenBank/DDBJ whole genome shotgun (WGS) entry which is preliminary data.</text>
</comment>
<reference evidence="2 3" key="1">
    <citation type="submission" date="2020-03" db="EMBL/GenBank/DDBJ databases">
        <title>Whole genome shotgun sequence of Phytohabitans houttuyneae NBRC 108639.</title>
        <authorList>
            <person name="Komaki H."/>
            <person name="Tamura T."/>
        </authorList>
    </citation>
    <scope>NUCLEOTIDE SEQUENCE [LARGE SCALE GENOMIC DNA]</scope>
    <source>
        <strain evidence="2 3">NBRC 108639</strain>
    </source>
</reference>
<keyword evidence="1" id="KW-0472">Membrane</keyword>
<keyword evidence="1" id="KW-1133">Transmembrane helix</keyword>
<gene>
    <name evidence="2" type="ORF">Phou_062430</name>
</gene>
<evidence type="ECO:0000313" key="3">
    <source>
        <dbReference type="Proteomes" id="UP000482800"/>
    </source>
</evidence>
<dbReference type="RefSeq" id="WP_173062076.1">
    <property type="nucleotide sequence ID" value="NZ_BAABGO010000057.1"/>
</dbReference>
<sequence length="101" mass="10725">MTAPASRPSRYSPANGWRLVAFFLVHAWPAGTENPAARRLLCTGWTTSIAAAVGTALLFGPYLAGTSRRHLPDGTFLTETLDTRLGHALAVRTALLIAPAP</sequence>
<evidence type="ECO:0000256" key="1">
    <source>
        <dbReference type="SAM" id="Phobius"/>
    </source>
</evidence>
<evidence type="ECO:0000313" key="2">
    <source>
        <dbReference type="EMBL" id="GFJ82063.1"/>
    </source>
</evidence>
<keyword evidence="3" id="KW-1185">Reference proteome</keyword>
<dbReference type="AlphaFoldDB" id="A0A6V8KA19"/>
<proteinExistence type="predicted"/>
<organism evidence="2 3">
    <name type="scientific">Phytohabitans houttuyneae</name>
    <dbReference type="NCBI Taxonomy" id="1076126"/>
    <lineage>
        <taxon>Bacteria</taxon>
        <taxon>Bacillati</taxon>
        <taxon>Actinomycetota</taxon>
        <taxon>Actinomycetes</taxon>
        <taxon>Micromonosporales</taxon>
        <taxon>Micromonosporaceae</taxon>
    </lineage>
</organism>
<dbReference type="Proteomes" id="UP000482800">
    <property type="component" value="Unassembled WGS sequence"/>
</dbReference>
<dbReference type="EMBL" id="BLPF01000002">
    <property type="protein sequence ID" value="GFJ82063.1"/>
    <property type="molecule type" value="Genomic_DNA"/>
</dbReference>
<keyword evidence="1" id="KW-0812">Transmembrane</keyword>